<sequence length="200" mass="23204">MAPYPTLESPGHLYEYPTAPTFCHTLLTRTLTETDDHGPATTRWFLKRWFIAHQINPIPQSYHENIEKVTWTGENLFYLKAQQMQDDLLSWRFELGHVAGIVRTILQARKVHKKIQIELFLQQIRQQSLEKIKQLVTLIISALSILPFHFVFFILSIIFYQLLLLKGFDKLVHPLALEIGVDHVLDASRVVLTAKFEASV</sequence>
<dbReference type="Proteomes" id="UP000184330">
    <property type="component" value="Unassembled WGS sequence"/>
</dbReference>
<keyword evidence="3" id="KW-1185">Reference proteome</keyword>
<proteinExistence type="predicted"/>
<name>A0A1L7WJ79_9HELO</name>
<evidence type="ECO:0000313" key="3">
    <source>
        <dbReference type="Proteomes" id="UP000184330"/>
    </source>
</evidence>
<keyword evidence="1" id="KW-0472">Membrane</keyword>
<protein>
    <submittedName>
        <fullName evidence="2">Uncharacterized protein</fullName>
    </submittedName>
</protein>
<evidence type="ECO:0000256" key="1">
    <source>
        <dbReference type="SAM" id="Phobius"/>
    </source>
</evidence>
<keyword evidence="1" id="KW-1133">Transmembrane helix</keyword>
<accession>A0A1L7WJ79</accession>
<dbReference type="EMBL" id="FJOG01000003">
    <property type="protein sequence ID" value="CZR52839.1"/>
    <property type="molecule type" value="Genomic_DNA"/>
</dbReference>
<evidence type="ECO:0000313" key="2">
    <source>
        <dbReference type="EMBL" id="CZR52839.1"/>
    </source>
</evidence>
<organism evidence="2 3">
    <name type="scientific">Phialocephala subalpina</name>
    <dbReference type="NCBI Taxonomy" id="576137"/>
    <lineage>
        <taxon>Eukaryota</taxon>
        <taxon>Fungi</taxon>
        <taxon>Dikarya</taxon>
        <taxon>Ascomycota</taxon>
        <taxon>Pezizomycotina</taxon>
        <taxon>Leotiomycetes</taxon>
        <taxon>Helotiales</taxon>
        <taxon>Mollisiaceae</taxon>
        <taxon>Phialocephala</taxon>
        <taxon>Phialocephala fortinii species complex</taxon>
    </lineage>
</organism>
<feature type="transmembrane region" description="Helical" evidence="1">
    <location>
        <begin position="135"/>
        <end position="163"/>
    </location>
</feature>
<reference evidence="2 3" key="1">
    <citation type="submission" date="2016-03" db="EMBL/GenBank/DDBJ databases">
        <authorList>
            <person name="Ploux O."/>
        </authorList>
    </citation>
    <scope>NUCLEOTIDE SEQUENCE [LARGE SCALE GENOMIC DNA]</scope>
    <source>
        <strain evidence="2 3">UAMH 11012</strain>
    </source>
</reference>
<dbReference type="AlphaFoldDB" id="A0A1L7WJ79"/>
<gene>
    <name evidence="2" type="ORF">PAC_02716</name>
</gene>
<keyword evidence="1" id="KW-0812">Transmembrane</keyword>